<keyword evidence="2" id="KW-0378">Hydrolase</keyword>
<dbReference type="GO" id="GO:0006508">
    <property type="term" value="P:proteolysis"/>
    <property type="evidence" value="ECO:0007669"/>
    <property type="project" value="UniProtKB-KW"/>
</dbReference>
<protein>
    <recommendedName>
        <fullName evidence="8">P/Homo B domain-containing protein</fullName>
    </recommendedName>
</protein>
<dbReference type="GO" id="GO:0004252">
    <property type="term" value="F:serine-type endopeptidase activity"/>
    <property type="evidence" value="ECO:0007669"/>
    <property type="project" value="InterPro"/>
</dbReference>
<dbReference type="InterPro" id="IPR008979">
    <property type="entry name" value="Galactose-bd-like_sf"/>
</dbReference>
<proteinExistence type="predicted"/>
<dbReference type="PROSITE" id="PS51233">
    <property type="entry name" value="VWFD"/>
    <property type="match status" value="1"/>
</dbReference>
<evidence type="ECO:0000259" key="4">
    <source>
        <dbReference type="PROSITE" id="PS51233"/>
    </source>
</evidence>
<dbReference type="EMBL" id="CAICTM010000086">
    <property type="protein sequence ID" value="CAB9500582.1"/>
    <property type="molecule type" value="Genomic_DNA"/>
</dbReference>
<comment type="caution">
    <text evidence="6">The sequence shown here is derived from an EMBL/GenBank/DDBJ whole genome shotgun (WGS) entry which is preliminary data.</text>
</comment>
<keyword evidence="7" id="KW-1185">Reference proteome</keyword>
<dbReference type="InterPro" id="IPR002884">
    <property type="entry name" value="P_dom"/>
</dbReference>
<evidence type="ECO:0008006" key="8">
    <source>
        <dbReference type="Google" id="ProtNLM"/>
    </source>
</evidence>
<feature type="chain" id="PRO_5040201690" description="P/Homo B domain-containing protein" evidence="3">
    <location>
        <begin position="20"/>
        <end position="481"/>
    </location>
</feature>
<feature type="domain" description="VWFD" evidence="4">
    <location>
        <begin position="233"/>
        <end position="412"/>
    </location>
</feature>
<evidence type="ECO:0000313" key="7">
    <source>
        <dbReference type="Proteomes" id="UP001153069"/>
    </source>
</evidence>
<dbReference type="PROSITE" id="PS51829">
    <property type="entry name" value="P_HOMO_B"/>
    <property type="match status" value="1"/>
</dbReference>
<dbReference type="OrthoDB" id="47453at2759"/>
<name>A0A9N8DCC2_9STRA</name>
<reference evidence="6" key="1">
    <citation type="submission" date="2020-06" db="EMBL/GenBank/DDBJ databases">
        <authorList>
            <consortium name="Plant Systems Biology data submission"/>
        </authorList>
    </citation>
    <scope>NUCLEOTIDE SEQUENCE</scope>
    <source>
        <strain evidence="6">D6</strain>
    </source>
</reference>
<accession>A0A9N8DCC2</accession>
<evidence type="ECO:0000256" key="2">
    <source>
        <dbReference type="ARBA" id="ARBA00022801"/>
    </source>
</evidence>
<evidence type="ECO:0000313" key="6">
    <source>
        <dbReference type="EMBL" id="CAB9500582.1"/>
    </source>
</evidence>
<keyword evidence="3" id="KW-0732">Signal</keyword>
<gene>
    <name evidence="6" type="ORF">SEMRO_87_G046011.1</name>
</gene>
<feature type="domain" description="P/Homo B" evidence="5">
    <location>
        <begin position="69"/>
        <end position="241"/>
    </location>
</feature>
<dbReference type="Proteomes" id="UP001153069">
    <property type="component" value="Unassembled WGS sequence"/>
</dbReference>
<dbReference type="Gene3D" id="2.60.120.260">
    <property type="entry name" value="Galactose-binding domain-like"/>
    <property type="match status" value="1"/>
</dbReference>
<evidence type="ECO:0000256" key="1">
    <source>
        <dbReference type="ARBA" id="ARBA00022670"/>
    </source>
</evidence>
<dbReference type="InterPro" id="IPR001846">
    <property type="entry name" value="VWF_type-D"/>
</dbReference>
<sequence>MFVGMVTLLLGEFDAGGEAHNSKVQRLQLEPRTTTGAVLRFQFPQNQTTNMFTKLSLLALGLLGNMSSTKAQAVTYTSDAANSNLRIPLDPTQSSGPTISNIFVDASFEVCDVKVAVHIEHTWTEDLDIDIGLDAPTGTTDPLVQLQHNDCGSTDDLVVTFDDAATQTLDGADHKTPLCNQDGIDIRPEGTLSTFDGQQSTGYWSLHIDDNFGGDTGNLVSWSLILEPCEPIIDGAGTGDPHFKTWVGEWFDFHGECDLVFVDSPKFGHGTRLAIHIRTKARYQYSFIESAVVQIGDSVLEVGGYGSYMLDGIFNAELNTMDDKYPVLHEKVNSKQDIFTIELGEGKQIVIQSFKDLVSVKTVGASFDEYRGSQGLLGEFGTGKWLSRNGTVMTDADAFGNEWQVLGTEPKLFQGNRFPQHPVQCTMPGPEREGRRLLGEKPTISMEAAEEACEHWGDLKDQCVYDVMAAEDLELAEAGAF</sequence>
<dbReference type="Pfam" id="PF01483">
    <property type="entry name" value="P_proprotein"/>
    <property type="match status" value="1"/>
</dbReference>
<organism evidence="6 7">
    <name type="scientific">Seminavis robusta</name>
    <dbReference type="NCBI Taxonomy" id="568900"/>
    <lineage>
        <taxon>Eukaryota</taxon>
        <taxon>Sar</taxon>
        <taxon>Stramenopiles</taxon>
        <taxon>Ochrophyta</taxon>
        <taxon>Bacillariophyta</taxon>
        <taxon>Bacillariophyceae</taxon>
        <taxon>Bacillariophycidae</taxon>
        <taxon>Naviculales</taxon>
        <taxon>Naviculaceae</taxon>
        <taxon>Seminavis</taxon>
    </lineage>
</organism>
<evidence type="ECO:0000256" key="3">
    <source>
        <dbReference type="SAM" id="SignalP"/>
    </source>
</evidence>
<dbReference type="SUPFAM" id="SSF49785">
    <property type="entry name" value="Galactose-binding domain-like"/>
    <property type="match status" value="1"/>
</dbReference>
<evidence type="ECO:0000259" key="5">
    <source>
        <dbReference type="PROSITE" id="PS51829"/>
    </source>
</evidence>
<feature type="signal peptide" evidence="3">
    <location>
        <begin position="1"/>
        <end position="19"/>
    </location>
</feature>
<dbReference type="AlphaFoldDB" id="A0A9N8DCC2"/>
<keyword evidence="1" id="KW-0645">Protease</keyword>